<feature type="compositionally biased region" description="Basic and acidic residues" evidence="2">
    <location>
        <begin position="172"/>
        <end position="186"/>
    </location>
</feature>
<evidence type="ECO:0000256" key="1">
    <source>
        <dbReference type="SAM" id="Coils"/>
    </source>
</evidence>
<keyword evidence="4" id="KW-1185">Reference proteome</keyword>
<feature type="compositionally biased region" description="Basic and acidic residues" evidence="2">
    <location>
        <begin position="140"/>
        <end position="150"/>
    </location>
</feature>
<reference evidence="3" key="1">
    <citation type="submission" date="2023-04" db="EMBL/GenBank/DDBJ databases">
        <title>Phytophthora fragariaefolia NBRC 109709.</title>
        <authorList>
            <person name="Ichikawa N."/>
            <person name="Sato H."/>
            <person name="Tonouchi N."/>
        </authorList>
    </citation>
    <scope>NUCLEOTIDE SEQUENCE</scope>
    <source>
        <strain evidence="3">NBRC 109709</strain>
    </source>
</reference>
<feature type="region of interest" description="Disordered" evidence="2">
    <location>
        <begin position="53"/>
        <end position="79"/>
    </location>
</feature>
<dbReference type="Proteomes" id="UP001165121">
    <property type="component" value="Unassembled WGS sequence"/>
</dbReference>
<comment type="caution">
    <text evidence="3">The sequence shown here is derived from an EMBL/GenBank/DDBJ whole genome shotgun (WGS) entry which is preliminary data.</text>
</comment>
<feature type="region of interest" description="Disordered" evidence="2">
    <location>
        <begin position="140"/>
        <end position="186"/>
    </location>
</feature>
<dbReference type="OrthoDB" id="10528447at2759"/>
<dbReference type="AlphaFoldDB" id="A0A9W7CYF6"/>
<dbReference type="SUPFAM" id="SSF57850">
    <property type="entry name" value="RING/U-box"/>
    <property type="match status" value="1"/>
</dbReference>
<feature type="region of interest" description="Disordered" evidence="2">
    <location>
        <begin position="365"/>
        <end position="415"/>
    </location>
</feature>
<organism evidence="3 4">
    <name type="scientific">Phytophthora fragariaefolia</name>
    <dbReference type="NCBI Taxonomy" id="1490495"/>
    <lineage>
        <taxon>Eukaryota</taxon>
        <taxon>Sar</taxon>
        <taxon>Stramenopiles</taxon>
        <taxon>Oomycota</taxon>
        <taxon>Peronosporomycetes</taxon>
        <taxon>Peronosporales</taxon>
        <taxon>Peronosporaceae</taxon>
        <taxon>Phytophthora</taxon>
    </lineage>
</organism>
<feature type="compositionally biased region" description="Basic and acidic residues" evidence="2">
    <location>
        <begin position="365"/>
        <end position="378"/>
    </location>
</feature>
<name>A0A9W7CYF6_9STRA</name>
<dbReference type="InterPro" id="IPR013083">
    <property type="entry name" value="Znf_RING/FYVE/PHD"/>
</dbReference>
<sequence length="504" mass="57082">MGRFLKKPPPFWASWIMYATPSGELLAMSEEASLALVELLRQRNQTLDQQIRDVGSRNKRLEEQLGHASRDSARARRGLQRQIQEAQDALRLRNEDVRRLQRQLSETVDALRAERNRAEKHRRLVDAKEDPSWMELALREVEPQQEKEPGSDALSCGGSGREDQGSPEDADKENQERLPRQSWLRPEKDVAVTLAEIIPQMGGSPGDQEKQSGDGDPWYLSTEQPVETETYAGQVTRPDLTQMLEEARDALNAHQEDRQRELMEREKVLTCPLSHELFHEPVVTECCGKTASWEYLRRAFSQTSMCPFCNAKEDWVHRNSDMATLVELHRSERSALRGFAITTTRTAANLTAHIRLSVNSSLREYPARHRERRSERTISRPTVAKRIRRSDWHSSSTTSAEDITDAGNGDLQQLDSDSGQFYVAEASPTAGESDVPNILPSTVFRPLASVDARRSCRYLFEPTTTQHAILKSLENYHPDVALCRSQSLVSSEREAARSTSSHGS</sequence>
<feature type="coiled-coil region" evidence="1">
    <location>
        <begin position="237"/>
        <end position="264"/>
    </location>
</feature>
<evidence type="ECO:0000313" key="3">
    <source>
        <dbReference type="EMBL" id="GMF47487.1"/>
    </source>
</evidence>
<accession>A0A9W7CYF6</accession>
<evidence type="ECO:0000313" key="4">
    <source>
        <dbReference type="Proteomes" id="UP001165121"/>
    </source>
</evidence>
<evidence type="ECO:0000256" key="2">
    <source>
        <dbReference type="SAM" id="MobiDB-lite"/>
    </source>
</evidence>
<protein>
    <submittedName>
        <fullName evidence="3">Unnamed protein product</fullName>
    </submittedName>
</protein>
<gene>
    <name evidence="3" type="ORF">Pfra01_001795500</name>
</gene>
<keyword evidence="1" id="KW-0175">Coiled coil</keyword>
<feature type="region of interest" description="Disordered" evidence="2">
    <location>
        <begin position="199"/>
        <end position="218"/>
    </location>
</feature>
<feature type="compositionally biased region" description="Basic and acidic residues" evidence="2">
    <location>
        <begin position="53"/>
        <end position="74"/>
    </location>
</feature>
<dbReference type="Gene3D" id="3.30.40.10">
    <property type="entry name" value="Zinc/RING finger domain, C3HC4 (zinc finger)"/>
    <property type="match status" value="1"/>
</dbReference>
<proteinExistence type="predicted"/>
<dbReference type="EMBL" id="BSXT01002157">
    <property type="protein sequence ID" value="GMF47487.1"/>
    <property type="molecule type" value="Genomic_DNA"/>
</dbReference>